<feature type="transmembrane region" description="Helical" evidence="6">
    <location>
        <begin position="18"/>
        <end position="41"/>
    </location>
</feature>
<evidence type="ECO:0000313" key="8">
    <source>
        <dbReference type="EMBL" id="QAY68137.1"/>
    </source>
</evidence>
<comment type="subcellular location">
    <subcellularLocation>
        <location evidence="1">Membrane</location>
        <topology evidence="1">Multi-pass membrane protein</topology>
    </subcellularLocation>
</comment>
<dbReference type="InterPro" id="IPR017501">
    <property type="entry name" value="Phage_infect_YhgE_C"/>
</dbReference>
<sequence>MGRSFANEMMNIIKNKKLLISFIGILLIPIMYSGMLIGAFWDPYGQLSKLPVAVVNEDTGASLEGKTIAAGNDFVNELKQNDEFKWDFVSKEAAESGLRDGRYYLAVEIPADFSKRAATLLDSNPQPASLVYVKNEGANYLAGKIGDSAIEKLKSEVSAKMTKTYAESVFESISQVSDGFQEASDGASQLHDGAEKTKEGANLLQSNIAKLADGSLQLEDGVSKLQTGASQLASGASRLSDGAGALADGLKQLDGAAAQLHSGAADAAKAGGQLAAGLSSAQQGEAELASQAAALADALAAAAAAAGPDGGAAGSTSTPAADGGQPAAGGSAAAEQAAQLQQLAASARALAAGASQLADGGGKLAAGGDALQQGQAKLQQGLEQLSAQLSKAAGSSAQLAQGAAELASGASQVNSGASAAKHGAADLADGSVKLADGSGQLATGAGALADGSSELSEKLGDAAHDSSKVNGTDKLYDMFASPVDVTEQKLTEVPNYGTGFSPYFMALGLFVGALLSTVVLPLRNPAAAPRSGLSWYTGKTGMVVVVAVLQALIADMIMLYGLKLHVQNTGLFIAFSVVSSFTFMMIIQFLVTVMDNPGRFLGVILLILQLTGSAGTYPKELLPEWLQKVGEFLPMTYAIRGYREIISGGDLSRARVQMWTVLLFAIPFMAMLLIYFVLVFRKKYADSSHGGNGGGPALPAAGAEA</sequence>
<feature type="domain" description="ABC-2 type transporter transmembrane" evidence="7">
    <location>
        <begin position="21"/>
        <end position="163"/>
    </location>
</feature>
<dbReference type="InterPro" id="IPR023908">
    <property type="entry name" value="xxxLxxG_rpt"/>
</dbReference>
<dbReference type="InterPro" id="IPR051328">
    <property type="entry name" value="T7SS_ABC-Transporter"/>
</dbReference>
<feature type="transmembrane region" description="Helical" evidence="6">
    <location>
        <begin position="572"/>
        <end position="593"/>
    </location>
</feature>
<dbReference type="EMBL" id="CP035492">
    <property type="protein sequence ID" value="QAY68137.1"/>
    <property type="molecule type" value="Genomic_DNA"/>
</dbReference>
<dbReference type="PANTHER" id="PTHR43077:SF5">
    <property type="entry name" value="PHAGE INFECTION PROTEIN"/>
    <property type="match status" value="1"/>
</dbReference>
<keyword evidence="9" id="KW-1185">Reference proteome</keyword>
<dbReference type="GO" id="GO:0016020">
    <property type="term" value="C:membrane"/>
    <property type="evidence" value="ECO:0007669"/>
    <property type="project" value="UniProtKB-SubCell"/>
</dbReference>
<dbReference type="InterPro" id="IPR013525">
    <property type="entry name" value="ABC2_TM"/>
</dbReference>
<evidence type="ECO:0000256" key="3">
    <source>
        <dbReference type="ARBA" id="ARBA00022989"/>
    </source>
</evidence>
<name>A0A4P6F4M7_9BACL</name>
<keyword evidence="3 6" id="KW-1133">Transmembrane helix</keyword>
<accession>A0A4P6F4M7</accession>
<dbReference type="Proteomes" id="UP000293568">
    <property type="component" value="Chromosome"/>
</dbReference>
<feature type="compositionally biased region" description="Low complexity" evidence="5">
    <location>
        <begin position="314"/>
        <end position="333"/>
    </location>
</feature>
<feature type="transmembrane region" description="Helical" evidence="6">
    <location>
        <begin position="658"/>
        <end position="680"/>
    </location>
</feature>
<evidence type="ECO:0000256" key="1">
    <source>
        <dbReference type="ARBA" id="ARBA00004141"/>
    </source>
</evidence>
<gene>
    <name evidence="8" type="ORF">ET464_18930</name>
</gene>
<dbReference type="InterPro" id="IPR017500">
    <property type="entry name" value="Phage_infect_YhgE_N"/>
</dbReference>
<feature type="domain" description="ABC-2 type transporter transmembrane" evidence="7">
    <location>
        <begin position="483"/>
        <end position="680"/>
    </location>
</feature>
<reference evidence="8 9" key="1">
    <citation type="submission" date="2019-01" db="EMBL/GenBank/DDBJ databases">
        <title>Genome sequencing of strain FW100M-2.</title>
        <authorList>
            <person name="Heo J."/>
            <person name="Kim S.-J."/>
            <person name="Kim J.-S."/>
            <person name="Hong S.-B."/>
            <person name="Kwon S.-W."/>
        </authorList>
    </citation>
    <scope>NUCLEOTIDE SEQUENCE [LARGE SCALE GENOMIC DNA]</scope>
    <source>
        <strain evidence="8 9">FW100M-2</strain>
    </source>
</reference>
<dbReference type="Gene3D" id="3.40.1710.10">
    <property type="entry name" value="abc type-2 transporter like domain"/>
    <property type="match status" value="1"/>
</dbReference>
<dbReference type="OrthoDB" id="9811483at2"/>
<keyword evidence="4 6" id="KW-0472">Membrane</keyword>
<organism evidence="8 9">
    <name type="scientific">Paenibacillus protaetiae</name>
    <dbReference type="NCBI Taxonomy" id="2509456"/>
    <lineage>
        <taxon>Bacteria</taxon>
        <taxon>Bacillati</taxon>
        <taxon>Bacillota</taxon>
        <taxon>Bacilli</taxon>
        <taxon>Bacillales</taxon>
        <taxon>Paenibacillaceae</taxon>
        <taxon>Paenibacillus</taxon>
    </lineage>
</organism>
<proteinExistence type="predicted"/>
<dbReference type="NCBIfam" id="TIGR03061">
    <property type="entry name" value="pip_yhgE_Nterm"/>
    <property type="match status" value="1"/>
</dbReference>
<feature type="transmembrane region" description="Helical" evidence="6">
    <location>
        <begin position="542"/>
        <end position="560"/>
    </location>
</feature>
<dbReference type="NCBIfam" id="TIGR03057">
    <property type="entry name" value="xxxLxxG_by_4"/>
    <property type="match status" value="4"/>
</dbReference>
<dbReference type="NCBIfam" id="TIGR03062">
    <property type="entry name" value="pip_yhgE_Cterm"/>
    <property type="match status" value="1"/>
</dbReference>
<evidence type="ECO:0000313" key="9">
    <source>
        <dbReference type="Proteomes" id="UP000293568"/>
    </source>
</evidence>
<evidence type="ECO:0000256" key="5">
    <source>
        <dbReference type="SAM" id="MobiDB-lite"/>
    </source>
</evidence>
<protein>
    <submittedName>
        <fullName evidence="8">YhgE/Pip domain-containing protein</fullName>
    </submittedName>
</protein>
<keyword evidence="2 6" id="KW-0812">Transmembrane</keyword>
<dbReference type="Pfam" id="PF12698">
    <property type="entry name" value="ABC2_membrane_3"/>
    <property type="match status" value="2"/>
</dbReference>
<dbReference type="GO" id="GO:0140359">
    <property type="term" value="F:ABC-type transporter activity"/>
    <property type="evidence" value="ECO:0007669"/>
    <property type="project" value="InterPro"/>
</dbReference>
<evidence type="ECO:0000256" key="2">
    <source>
        <dbReference type="ARBA" id="ARBA00022692"/>
    </source>
</evidence>
<dbReference type="PANTHER" id="PTHR43077">
    <property type="entry name" value="TRANSPORT PERMEASE YVFS-RELATED"/>
    <property type="match status" value="1"/>
</dbReference>
<feature type="transmembrane region" description="Helical" evidence="6">
    <location>
        <begin position="503"/>
        <end position="522"/>
    </location>
</feature>
<dbReference type="AlphaFoldDB" id="A0A4P6F4M7"/>
<evidence type="ECO:0000259" key="7">
    <source>
        <dbReference type="Pfam" id="PF12698"/>
    </source>
</evidence>
<dbReference type="KEGG" id="pprt:ET464_18930"/>
<evidence type="ECO:0000256" key="4">
    <source>
        <dbReference type="ARBA" id="ARBA00023136"/>
    </source>
</evidence>
<feature type="transmembrane region" description="Helical" evidence="6">
    <location>
        <begin position="600"/>
        <end position="617"/>
    </location>
</feature>
<dbReference type="RefSeq" id="WP_129443621.1">
    <property type="nucleotide sequence ID" value="NZ_CP035492.1"/>
</dbReference>
<evidence type="ECO:0000256" key="6">
    <source>
        <dbReference type="SAM" id="Phobius"/>
    </source>
</evidence>
<feature type="region of interest" description="Disordered" evidence="5">
    <location>
        <begin position="306"/>
        <end position="333"/>
    </location>
</feature>